<dbReference type="GO" id="GO:0016477">
    <property type="term" value="P:cell migration"/>
    <property type="evidence" value="ECO:0007669"/>
    <property type="project" value="TreeGrafter"/>
</dbReference>
<dbReference type="PROSITE" id="PS51444">
    <property type="entry name" value="FH2"/>
    <property type="match status" value="1"/>
</dbReference>
<dbReference type="AlphaFoldDB" id="A0A8J4F2X1"/>
<feature type="domain" description="FH2" evidence="3">
    <location>
        <begin position="1"/>
        <end position="412"/>
    </location>
</feature>
<name>A0A8J4F2X1_9CHLO</name>
<dbReference type="Gene3D" id="1.20.58.2220">
    <property type="entry name" value="Formin, FH2 domain"/>
    <property type="match status" value="1"/>
</dbReference>
<dbReference type="PANTHER" id="PTHR45857">
    <property type="entry name" value="FORMIN-LIKE PROTEIN"/>
    <property type="match status" value="1"/>
</dbReference>
<keyword evidence="5" id="KW-1185">Reference proteome</keyword>
<dbReference type="GO" id="GO:0051015">
    <property type="term" value="F:actin filament binding"/>
    <property type="evidence" value="ECO:0007669"/>
    <property type="project" value="TreeGrafter"/>
</dbReference>
<dbReference type="GO" id="GO:0008360">
    <property type="term" value="P:regulation of cell shape"/>
    <property type="evidence" value="ECO:0007669"/>
    <property type="project" value="TreeGrafter"/>
</dbReference>
<dbReference type="Proteomes" id="UP000747399">
    <property type="component" value="Unassembled WGS sequence"/>
</dbReference>
<evidence type="ECO:0000256" key="1">
    <source>
        <dbReference type="ARBA" id="ARBA00023449"/>
    </source>
</evidence>
<gene>
    <name evidence="4" type="ORF">Vafri_13057</name>
</gene>
<organism evidence="4 5">
    <name type="scientific">Volvox africanus</name>
    <dbReference type="NCBI Taxonomy" id="51714"/>
    <lineage>
        <taxon>Eukaryota</taxon>
        <taxon>Viridiplantae</taxon>
        <taxon>Chlorophyta</taxon>
        <taxon>core chlorophytes</taxon>
        <taxon>Chlorophyceae</taxon>
        <taxon>CS clade</taxon>
        <taxon>Chlamydomonadales</taxon>
        <taxon>Volvocaceae</taxon>
        <taxon>Volvox</taxon>
    </lineage>
</organism>
<proteinExistence type="inferred from homology"/>
<dbReference type="GO" id="GO:0005829">
    <property type="term" value="C:cytosol"/>
    <property type="evidence" value="ECO:0007669"/>
    <property type="project" value="TreeGrafter"/>
</dbReference>
<dbReference type="InterPro" id="IPR043592">
    <property type="entry name" value="FMNL_animal"/>
</dbReference>
<evidence type="ECO:0000259" key="3">
    <source>
        <dbReference type="PROSITE" id="PS51444"/>
    </source>
</evidence>
<sequence>MCIPTVWDSAIIQGIVPNVLKTGASKLLLFSRPALASSRIKTMPSAEPKGKPGLLSTTTALNISIQFRRVTTPAQLHVALEEMDHSLLTATVVMQCLGGYPKEDDFANVREWCKNNDPKGLDEAEHFVRVLDLVPHAKLRLQVLDIRHHFDENLARTTQLASAIKSACDSLLQSWAWRKLLRELLEFGNELNKHRPQDVAKGFKASSFHKIVDVKAFDGSWSMLEIVVESMLLDGPHGQRHVDDIISLEEKFTAAGAVDVKALLDDVAEMQKSLNVVKKFLDCVGQEEAQTNGTQPSMGLLRNWTELFSRWSGEYRTLSDTVRAAMASLREAGAMHGDMFPRFKELQAAASEDASIAASARPEVRDWPVRHGAEFIYNVKFFLVNLRQAATFIRGEQNRWMQYCNDIVRLVLEGLSQRVAHDAEAIPTPSASASNRQPGRFRRPFGGGFRAILPSPNRSPRSLSPSPSTMGYTACGGTGGEGEEPEVTSPAPLPSGNKAAKAMSVKMTAATSASSKEHWRKTYIGGESAETETGRKLAAQGESSDHRANCSGVDAEVLLICQRETKESIGSAMLCSGSGSNLMPMQLTPTGQYLANASYTAVVAAPAVVGAVVVESGMEPLLGEPSLVEMVEGEVEEDYTCPDDTMLRQYDSVGSTNGWIGFSANKRKNTPPALEAESLESSEPSSPLATTHGSVSSTIMAFEGEKSIGPGVELLPRTQSDEFGYINLQALRVIADAPLVEGVGAVLTSEPTSSQQVVVASGTDGCAVNIATETPLRPLSPSTEVDADTPLSPPISSPPSQRTASNYDANTPWLVMNPMFHRDAIGSPPVSCDTGSNAGRMTSPGHAQADPSTTVHCNLLFDKDGLRRTKESGP</sequence>
<reference evidence="4" key="1">
    <citation type="journal article" date="2021" name="Proc. Natl. Acad. Sci. U.S.A.">
        <title>Three genomes in the algal genus Volvox reveal the fate of a haploid sex-determining region after a transition to homothallism.</title>
        <authorList>
            <person name="Yamamoto K."/>
            <person name="Hamaji T."/>
            <person name="Kawai-Toyooka H."/>
            <person name="Matsuzaki R."/>
            <person name="Takahashi F."/>
            <person name="Nishimura Y."/>
            <person name="Kawachi M."/>
            <person name="Noguchi H."/>
            <person name="Minakuchi Y."/>
            <person name="Umen J.G."/>
            <person name="Toyoda A."/>
            <person name="Nozaki H."/>
        </authorList>
    </citation>
    <scope>NUCLEOTIDE SEQUENCE</scope>
    <source>
        <strain evidence="4">NIES-3780</strain>
    </source>
</reference>
<protein>
    <recommendedName>
        <fullName evidence="3">FH2 domain-containing protein</fullName>
    </recommendedName>
</protein>
<dbReference type="InterPro" id="IPR042201">
    <property type="entry name" value="FH2_Formin_sf"/>
</dbReference>
<comment type="similarity">
    <text evidence="1">Belongs to the formin homology family.</text>
</comment>
<feature type="region of interest" description="Disordered" evidence="2">
    <location>
        <begin position="777"/>
        <end position="806"/>
    </location>
</feature>
<evidence type="ECO:0000313" key="4">
    <source>
        <dbReference type="EMBL" id="GIL57821.1"/>
    </source>
</evidence>
<feature type="region of interest" description="Disordered" evidence="2">
    <location>
        <begin position="426"/>
        <end position="499"/>
    </location>
</feature>
<accession>A0A8J4F2X1</accession>
<dbReference type="SUPFAM" id="SSF101447">
    <property type="entry name" value="Formin homology 2 domain (FH2 domain)"/>
    <property type="match status" value="1"/>
</dbReference>
<feature type="compositionally biased region" description="Low complexity" evidence="2">
    <location>
        <begin position="453"/>
        <end position="473"/>
    </location>
</feature>
<feature type="region of interest" description="Disordered" evidence="2">
    <location>
        <begin position="664"/>
        <end position="693"/>
    </location>
</feature>
<feature type="compositionally biased region" description="Low complexity" evidence="2">
    <location>
        <begin position="671"/>
        <end position="689"/>
    </location>
</feature>
<dbReference type="PANTHER" id="PTHR45857:SF4">
    <property type="entry name" value="FORMIN-LIKE PROTEIN"/>
    <property type="match status" value="1"/>
</dbReference>
<dbReference type="EMBL" id="BNCO01000029">
    <property type="protein sequence ID" value="GIL57821.1"/>
    <property type="molecule type" value="Genomic_DNA"/>
</dbReference>
<evidence type="ECO:0000256" key="2">
    <source>
        <dbReference type="SAM" id="MobiDB-lite"/>
    </source>
</evidence>
<dbReference type="Pfam" id="PF02181">
    <property type="entry name" value="FH2"/>
    <property type="match status" value="1"/>
</dbReference>
<dbReference type="GO" id="GO:0030866">
    <property type="term" value="P:cortical actin cytoskeleton organization"/>
    <property type="evidence" value="ECO:0007669"/>
    <property type="project" value="TreeGrafter"/>
</dbReference>
<comment type="caution">
    <text evidence="4">The sequence shown here is derived from an EMBL/GenBank/DDBJ whole genome shotgun (WGS) entry which is preliminary data.</text>
</comment>
<dbReference type="InterPro" id="IPR015425">
    <property type="entry name" value="FH2_Formin"/>
</dbReference>
<evidence type="ECO:0000313" key="5">
    <source>
        <dbReference type="Proteomes" id="UP000747399"/>
    </source>
</evidence>